<dbReference type="Gene3D" id="3.80.10.10">
    <property type="entry name" value="Ribonuclease Inhibitor"/>
    <property type="match status" value="1"/>
</dbReference>
<name>A0A9P6NNV2_9BASI</name>
<dbReference type="InterPro" id="IPR032675">
    <property type="entry name" value="LRR_dom_sf"/>
</dbReference>
<dbReference type="OrthoDB" id="2501299at2759"/>
<organism evidence="1 2">
    <name type="scientific">Cronartium quercuum f. sp. fusiforme G11</name>
    <dbReference type="NCBI Taxonomy" id="708437"/>
    <lineage>
        <taxon>Eukaryota</taxon>
        <taxon>Fungi</taxon>
        <taxon>Dikarya</taxon>
        <taxon>Basidiomycota</taxon>
        <taxon>Pucciniomycotina</taxon>
        <taxon>Pucciniomycetes</taxon>
        <taxon>Pucciniales</taxon>
        <taxon>Coleosporiaceae</taxon>
        <taxon>Cronartium</taxon>
    </lineage>
</organism>
<evidence type="ECO:0000313" key="1">
    <source>
        <dbReference type="EMBL" id="KAG0148977.1"/>
    </source>
</evidence>
<accession>A0A9P6NNV2</accession>
<dbReference type="Proteomes" id="UP000886653">
    <property type="component" value="Unassembled WGS sequence"/>
</dbReference>
<reference evidence="1" key="1">
    <citation type="submission" date="2013-11" db="EMBL/GenBank/DDBJ databases">
        <title>Genome sequence of the fusiform rust pathogen reveals effectors for host alternation and coevolution with pine.</title>
        <authorList>
            <consortium name="DOE Joint Genome Institute"/>
            <person name="Smith K."/>
            <person name="Pendleton A."/>
            <person name="Kubisiak T."/>
            <person name="Anderson C."/>
            <person name="Salamov A."/>
            <person name="Aerts A."/>
            <person name="Riley R."/>
            <person name="Clum A."/>
            <person name="Lindquist E."/>
            <person name="Ence D."/>
            <person name="Campbell M."/>
            <person name="Kronenberg Z."/>
            <person name="Feau N."/>
            <person name="Dhillon B."/>
            <person name="Hamelin R."/>
            <person name="Burleigh J."/>
            <person name="Smith J."/>
            <person name="Yandell M."/>
            <person name="Nelson C."/>
            <person name="Grigoriev I."/>
            <person name="Davis J."/>
        </authorList>
    </citation>
    <scope>NUCLEOTIDE SEQUENCE</scope>
    <source>
        <strain evidence="1">G11</strain>
    </source>
</reference>
<proteinExistence type="predicted"/>
<dbReference type="EMBL" id="MU167231">
    <property type="protein sequence ID" value="KAG0148977.1"/>
    <property type="molecule type" value="Genomic_DNA"/>
</dbReference>
<evidence type="ECO:0000313" key="2">
    <source>
        <dbReference type="Proteomes" id="UP000886653"/>
    </source>
</evidence>
<sequence>MKSQLFHIQSRANDRKRTRYLPLFSSSTEHSSQMKLKVDNIPEEVWLRIFSLVAESTSQPERTDPFHLGWRDEAEIFSEARQRLAELGPIRLVSRHFLHLSTPLYFQKVVVGKQYNRLPQLLAASPPPPYPNGLVRGQYGQYVRDLLIGITDPHAVTELLHAIYELIPHVIQLSSLRLSHLSSLLSPSLSFPELQSLSELSAEPVTSPTSIVCRHSPTLQPIAVEENFLSLVNHHPLLRRLSCRGFRINSNRFINILRSSLLSVPLLGHLKSVTVDFEGLQSLHFGLDCVLDLELLQLLPSAAPALEKLHIDAGCRIEDSKDLAHTSDNWSLFNLVGALPKLTEFSFIGRQSLPNSETNCWETDDILEVGKALKLLNLRVDSIGPGILSRMQQLECLNVWHSPSVYGYEGWGIVSIDEPDEVGTLGSALVAAGLSWPTDEDGRKDIWIKLKSLVQGRRG</sequence>
<gene>
    <name evidence="1" type="ORF">CROQUDRAFT_654047</name>
</gene>
<protein>
    <recommendedName>
        <fullName evidence="3">F-box domain-containing protein</fullName>
    </recommendedName>
</protein>
<comment type="caution">
    <text evidence="1">The sequence shown here is derived from an EMBL/GenBank/DDBJ whole genome shotgun (WGS) entry which is preliminary data.</text>
</comment>
<keyword evidence="2" id="KW-1185">Reference proteome</keyword>
<dbReference type="AlphaFoldDB" id="A0A9P6NNV2"/>
<evidence type="ECO:0008006" key="3">
    <source>
        <dbReference type="Google" id="ProtNLM"/>
    </source>
</evidence>